<accession>A0A1E1KYI4</accession>
<feature type="domain" description="DUF5703" evidence="2">
    <location>
        <begin position="32"/>
        <end position="315"/>
    </location>
</feature>
<proteinExistence type="predicted"/>
<dbReference type="InParanoid" id="A0A1E1KYI4"/>
<feature type="chain" id="PRO_5009446494" description="DUF5703 domain-containing protein" evidence="1">
    <location>
        <begin position="23"/>
        <end position="786"/>
    </location>
</feature>
<dbReference type="InterPro" id="IPR008928">
    <property type="entry name" value="6-hairpin_glycosidase_sf"/>
</dbReference>
<sequence>MSRTAGMNSYFLVLAFVTLAIAITLPASYDVTWTTQSRNSSESMPLGGGDLGLNVWAENNTILFYIAKGGTFDENNSMLKLGRVRLEMEPNPFVGNNSFSQTLKLNDGYILFRGAQNSTLKIWVDVFNPVIHVELQSSKDVALNATYENWRYEDRIMGLKGTTRAEQEQSSRASGNWTTFGDDTEFYNGGVRNVHHNQKTTVFDFTVAQQHLQEYSGTMYNPLAGNTFGLWMHSPDLEPGEISSGNYVNTTFKSWKLQSSKAKSSYNLKIVAGQSQEDNAEGFHTKLGSLAQSTANSSHAATMNWWHEFWDRSYIIVNEEAGQSDASFQVGKNYQIFRYMQGCNAFSDWPLRFNGGLWTFDPVFVNPDAAFTPDYRRWTGGTFTAQNQRLLYWPLLKSGDFDLLTTQFEYYRRITATARLRGNVYWGINATVFTEQMDNYGLPSPKEYNSYSSPENPRRDSFPIGIEFNTWLEYLQDTANEFLDMILQANLFIGADVSPYIEFIEHQIIWFDLFYQQEHAKTDVFNRTGLNYAHDNGAGQLVIFPGSGAETYKNAYNPSSTISGLRKIIMDLLQVAPNYQVGNTTYYEGLLQRIPETPLRFQQGHPCISPAQGYSRIQNTEIPQLYPVFPWGEYGLGMPNLDYAINTYLYDTETQKFHKNEGWTQDVIWMARMGLTSLAKNMTLERWSDSLIYRFPVFKGPHFDWVPDINHYGSASIGLQEMLLQTFAANNTQLRLMGAWPANWDVRFKLHAPMNTTVTGKIVGGAMQNLEVLPESRLKDVVYGTS</sequence>
<dbReference type="SUPFAM" id="SSF48208">
    <property type="entry name" value="Six-hairpin glycosidases"/>
    <property type="match status" value="1"/>
</dbReference>
<dbReference type="STRING" id="914237.A0A1E1KYI4"/>
<protein>
    <recommendedName>
        <fullName evidence="2">DUF5703 domain-containing protein</fullName>
    </recommendedName>
</protein>
<dbReference type="AlphaFoldDB" id="A0A1E1KYI4"/>
<dbReference type="GO" id="GO:0005975">
    <property type="term" value="P:carbohydrate metabolic process"/>
    <property type="evidence" value="ECO:0007669"/>
    <property type="project" value="InterPro"/>
</dbReference>
<dbReference type="Pfam" id="PF18961">
    <property type="entry name" value="DUF5703_N"/>
    <property type="match status" value="1"/>
</dbReference>
<name>A0A1E1KYI4_9HELO</name>
<reference evidence="4" key="1">
    <citation type="submission" date="2016-03" db="EMBL/GenBank/DDBJ databases">
        <authorList>
            <person name="Ploux O."/>
        </authorList>
    </citation>
    <scope>NUCLEOTIDE SEQUENCE [LARGE SCALE GENOMIC DNA]</scope>
    <source>
        <strain evidence="4">UK7</strain>
    </source>
</reference>
<feature type="signal peptide" evidence="1">
    <location>
        <begin position="1"/>
        <end position="22"/>
    </location>
</feature>
<comment type="caution">
    <text evidence="3">The sequence shown here is derived from an EMBL/GenBank/DDBJ whole genome shotgun (WGS) entry which is preliminary data.</text>
</comment>
<evidence type="ECO:0000259" key="2">
    <source>
        <dbReference type="Pfam" id="PF18961"/>
    </source>
</evidence>
<evidence type="ECO:0000313" key="3">
    <source>
        <dbReference type="EMBL" id="CZT03298.1"/>
    </source>
</evidence>
<evidence type="ECO:0000313" key="4">
    <source>
        <dbReference type="Proteomes" id="UP000178129"/>
    </source>
</evidence>
<dbReference type="InterPro" id="IPR043757">
    <property type="entry name" value="DUF5703_N"/>
</dbReference>
<gene>
    <name evidence="3" type="ORF">RCO7_06216</name>
</gene>
<keyword evidence="4" id="KW-1185">Reference proteome</keyword>
<dbReference type="EMBL" id="FJUW01000028">
    <property type="protein sequence ID" value="CZT03298.1"/>
    <property type="molecule type" value="Genomic_DNA"/>
</dbReference>
<evidence type="ECO:0000256" key="1">
    <source>
        <dbReference type="SAM" id="SignalP"/>
    </source>
</evidence>
<dbReference type="Proteomes" id="UP000178129">
    <property type="component" value="Unassembled WGS sequence"/>
</dbReference>
<keyword evidence="1" id="KW-0732">Signal</keyword>
<organism evidence="3 4">
    <name type="scientific">Rhynchosporium graminicola</name>
    <dbReference type="NCBI Taxonomy" id="2792576"/>
    <lineage>
        <taxon>Eukaryota</taxon>
        <taxon>Fungi</taxon>
        <taxon>Dikarya</taxon>
        <taxon>Ascomycota</taxon>
        <taxon>Pezizomycotina</taxon>
        <taxon>Leotiomycetes</taxon>
        <taxon>Helotiales</taxon>
        <taxon>Ploettnerulaceae</taxon>
        <taxon>Rhynchosporium</taxon>
    </lineage>
</organism>